<keyword evidence="3" id="KW-0808">Transferase</keyword>
<feature type="domain" description="Glycosyl transferase family 1" evidence="1">
    <location>
        <begin position="183"/>
        <end position="334"/>
    </location>
</feature>
<dbReference type="PANTHER" id="PTHR12526">
    <property type="entry name" value="GLYCOSYLTRANSFERASE"/>
    <property type="match status" value="1"/>
</dbReference>
<evidence type="ECO:0000259" key="1">
    <source>
        <dbReference type="Pfam" id="PF00534"/>
    </source>
</evidence>
<dbReference type="Pfam" id="PF00534">
    <property type="entry name" value="Glycos_transf_1"/>
    <property type="match status" value="1"/>
</dbReference>
<dbReference type="PANTHER" id="PTHR12526:SF630">
    <property type="entry name" value="GLYCOSYLTRANSFERASE"/>
    <property type="match status" value="1"/>
</dbReference>
<dbReference type="GO" id="GO:0016757">
    <property type="term" value="F:glycosyltransferase activity"/>
    <property type="evidence" value="ECO:0007669"/>
    <property type="project" value="InterPro"/>
</dbReference>
<evidence type="ECO:0000313" key="4">
    <source>
        <dbReference type="Proteomes" id="UP000236735"/>
    </source>
</evidence>
<sequence>MVRVLHVISLLEVGGAQRLVSDMLPVMAAQGAEVSVLVNRRMNNFLERKLEDAGVRILSLDVENYHHPMFLWRFVRMLRGYDVVHVHLFPYLYFGAIASLFLKCRFVYTEHSTNNRRRAHRCLRWIERIAYRQYDRVVSISDKVQDSLMRWLGASRNDGRFVVVSNGVDLHNFDVVKKESGYPVTLLMVSRFTAAKDQATVIRAMGLLDERYHVVFVGDGPTRQGCEALAASLAVGDRCHFVGEQSDIPSWIAKADIGVQSSVWEGFGLSAVELMAGGLPVIASDIEGLRQVVEDAGIIVPQGDAQALADEVMRLMADKGCYQETVERCRRRAQDYSIENTALAYLEVYERMI</sequence>
<dbReference type="Pfam" id="PF13439">
    <property type="entry name" value="Glyco_transf_4"/>
    <property type="match status" value="1"/>
</dbReference>
<dbReference type="RefSeq" id="WP_103915737.1">
    <property type="nucleotide sequence ID" value="NZ_FNUV01000004.1"/>
</dbReference>
<reference evidence="3 4" key="1">
    <citation type="submission" date="2016-10" db="EMBL/GenBank/DDBJ databases">
        <authorList>
            <person name="de Groot N.N."/>
        </authorList>
    </citation>
    <scope>NUCLEOTIDE SEQUENCE [LARGE SCALE GENOMIC DNA]</scope>
    <source>
        <strain evidence="3 4">AR32</strain>
    </source>
</reference>
<dbReference type="EMBL" id="FNUV01000004">
    <property type="protein sequence ID" value="SEF83575.1"/>
    <property type="molecule type" value="Genomic_DNA"/>
</dbReference>
<gene>
    <name evidence="3" type="ORF">SAMN05216354_1808</name>
</gene>
<organism evidence="3 4">
    <name type="scientific">Xylanibacter ruminicola</name>
    <name type="common">Prevotella ruminicola</name>
    <dbReference type="NCBI Taxonomy" id="839"/>
    <lineage>
        <taxon>Bacteria</taxon>
        <taxon>Pseudomonadati</taxon>
        <taxon>Bacteroidota</taxon>
        <taxon>Bacteroidia</taxon>
        <taxon>Bacteroidales</taxon>
        <taxon>Prevotellaceae</taxon>
        <taxon>Xylanibacter</taxon>
    </lineage>
</organism>
<evidence type="ECO:0000259" key="2">
    <source>
        <dbReference type="Pfam" id="PF13439"/>
    </source>
</evidence>
<dbReference type="Gene3D" id="3.40.50.2000">
    <property type="entry name" value="Glycogen Phosphorylase B"/>
    <property type="match status" value="2"/>
</dbReference>
<feature type="domain" description="Glycosyltransferase subfamily 4-like N-terminal" evidence="2">
    <location>
        <begin position="13"/>
        <end position="170"/>
    </location>
</feature>
<protein>
    <submittedName>
        <fullName evidence="3">Glycosyltransferase involved in cell wall bisynthesis</fullName>
    </submittedName>
</protein>
<dbReference type="AlphaFoldDB" id="A0A1H5V869"/>
<dbReference type="InterPro" id="IPR028098">
    <property type="entry name" value="Glyco_trans_4-like_N"/>
</dbReference>
<dbReference type="Proteomes" id="UP000236735">
    <property type="component" value="Unassembled WGS sequence"/>
</dbReference>
<evidence type="ECO:0000313" key="3">
    <source>
        <dbReference type="EMBL" id="SEF83575.1"/>
    </source>
</evidence>
<proteinExistence type="predicted"/>
<accession>A0A1H5V869</accession>
<dbReference type="SUPFAM" id="SSF53756">
    <property type="entry name" value="UDP-Glycosyltransferase/glycogen phosphorylase"/>
    <property type="match status" value="1"/>
</dbReference>
<dbReference type="InterPro" id="IPR001296">
    <property type="entry name" value="Glyco_trans_1"/>
</dbReference>
<name>A0A1H5V869_XYLRU</name>